<feature type="non-terminal residue" evidence="1">
    <location>
        <position position="1"/>
    </location>
</feature>
<name>X1RXX4_9ZZZZ</name>
<proteinExistence type="predicted"/>
<organism evidence="1">
    <name type="scientific">marine sediment metagenome</name>
    <dbReference type="NCBI Taxonomy" id="412755"/>
    <lineage>
        <taxon>unclassified sequences</taxon>
        <taxon>metagenomes</taxon>
        <taxon>ecological metagenomes</taxon>
    </lineage>
</organism>
<sequence>CNGLYANRASGGDRYYCAVDGDIDAGIAAGKETDKGGYLSV</sequence>
<comment type="caution">
    <text evidence="1">The sequence shown here is derived from an EMBL/GenBank/DDBJ whole genome shotgun (WGS) entry which is preliminary data.</text>
</comment>
<dbReference type="AlphaFoldDB" id="X1RXX4"/>
<gene>
    <name evidence="1" type="ORF">S12H4_21795</name>
</gene>
<protein>
    <submittedName>
        <fullName evidence="1">Uncharacterized protein</fullName>
    </submittedName>
</protein>
<reference evidence="1" key="1">
    <citation type="journal article" date="2014" name="Front. Microbiol.">
        <title>High frequency of phylogenetically diverse reductive dehalogenase-homologous genes in deep subseafloor sedimentary metagenomes.</title>
        <authorList>
            <person name="Kawai M."/>
            <person name="Futagami T."/>
            <person name="Toyoda A."/>
            <person name="Takaki Y."/>
            <person name="Nishi S."/>
            <person name="Hori S."/>
            <person name="Arai W."/>
            <person name="Tsubouchi T."/>
            <person name="Morono Y."/>
            <person name="Uchiyama I."/>
            <person name="Ito T."/>
            <person name="Fujiyama A."/>
            <person name="Inagaki F."/>
            <person name="Takami H."/>
        </authorList>
    </citation>
    <scope>NUCLEOTIDE SEQUENCE</scope>
    <source>
        <strain evidence="1">Expedition CK06-06</strain>
    </source>
</reference>
<evidence type="ECO:0000313" key="1">
    <source>
        <dbReference type="EMBL" id="GAI85627.1"/>
    </source>
</evidence>
<dbReference type="EMBL" id="BARW01011265">
    <property type="protein sequence ID" value="GAI85627.1"/>
    <property type="molecule type" value="Genomic_DNA"/>
</dbReference>
<accession>X1RXX4</accession>